<comment type="catalytic activity">
    <reaction evidence="11">
        <text>O-phospho-D-serine + H2O = D-serine + phosphate</text>
        <dbReference type="Rhea" id="RHEA:24873"/>
        <dbReference type="ChEBI" id="CHEBI:15377"/>
        <dbReference type="ChEBI" id="CHEBI:35247"/>
        <dbReference type="ChEBI" id="CHEBI:43474"/>
        <dbReference type="ChEBI" id="CHEBI:58680"/>
        <dbReference type="EC" id="3.1.3.3"/>
    </reaction>
</comment>
<dbReference type="PANTHER" id="PTHR43344:SF2">
    <property type="entry name" value="PHOSPHOSERINE PHOSPHATASE"/>
    <property type="match status" value="1"/>
</dbReference>
<comment type="caution">
    <text evidence="13">The sequence shown here is derived from an EMBL/GenBank/DDBJ whole genome shotgun (WGS) entry which is preliminary data.</text>
</comment>
<name>A0A317NXC0_9NOCA</name>
<comment type="pathway">
    <text evidence="2">Amino-acid biosynthesis; L-serine biosynthesis; L-serine from 3-phospho-D-glycerate: step 3/3.</text>
</comment>
<dbReference type="InterPro" id="IPR023214">
    <property type="entry name" value="HAD_sf"/>
</dbReference>
<dbReference type="GO" id="GO:0000287">
    <property type="term" value="F:magnesium ion binding"/>
    <property type="evidence" value="ECO:0007669"/>
    <property type="project" value="TreeGrafter"/>
</dbReference>
<dbReference type="PANTHER" id="PTHR43344">
    <property type="entry name" value="PHOSPHOSERINE PHOSPHATASE"/>
    <property type="match status" value="1"/>
</dbReference>
<comment type="cofactor">
    <cofactor evidence="1">
        <name>Mg(2+)</name>
        <dbReference type="ChEBI" id="CHEBI:18420"/>
    </cofactor>
</comment>
<evidence type="ECO:0000256" key="9">
    <source>
        <dbReference type="ARBA" id="ARBA00023299"/>
    </source>
</evidence>
<keyword evidence="6" id="KW-0479">Metal-binding</keyword>
<protein>
    <recommendedName>
        <fullName evidence="4">phosphoserine phosphatase</fullName>
        <ecNumber evidence="4">3.1.3.3</ecNumber>
    </recommendedName>
</protein>
<organism evidence="13 14">
    <name type="scientific">Nocardia neocaledoniensis</name>
    <dbReference type="NCBI Taxonomy" id="236511"/>
    <lineage>
        <taxon>Bacteria</taxon>
        <taxon>Bacillati</taxon>
        <taxon>Actinomycetota</taxon>
        <taxon>Actinomycetes</taxon>
        <taxon>Mycobacteriales</taxon>
        <taxon>Nocardiaceae</taxon>
        <taxon>Nocardia</taxon>
    </lineage>
</organism>
<evidence type="ECO:0000256" key="4">
    <source>
        <dbReference type="ARBA" id="ARBA00012640"/>
    </source>
</evidence>
<evidence type="ECO:0000256" key="12">
    <source>
        <dbReference type="SAM" id="SignalP"/>
    </source>
</evidence>
<comment type="catalytic activity">
    <reaction evidence="10">
        <text>O-phospho-L-serine + H2O = L-serine + phosphate</text>
        <dbReference type="Rhea" id="RHEA:21208"/>
        <dbReference type="ChEBI" id="CHEBI:15377"/>
        <dbReference type="ChEBI" id="CHEBI:33384"/>
        <dbReference type="ChEBI" id="CHEBI:43474"/>
        <dbReference type="ChEBI" id="CHEBI:57524"/>
        <dbReference type="EC" id="3.1.3.3"/>
    </reaction>
</comment>
<keyword evidence="5" id="KW-0028">Amino-acid biosynthesis</keyword>
<keyword evidence="12" id="KW-0732">Signal</keyword>
<dbReference type="Gene3D" id="3.40.50.1000">
    <property type="entry name" value="HAD superfamily/HAD-like"/>
    <property type="match status" value="2"/>
</dbReference>
<reference evidence="13 14" key="1">
    <citation type="submission" date="2018-05" db="EMBL/GenBank/DDBJ databases">
        <title>Genomic Encyclopedia of Type Strains, Phase IV (KMG-IV): sequencing the most valuable type-strain genomes for metagenomic binning, comparative biology and taxonomic classification.</title>
        <authorList>
            <person name="Goeker M."/>
        </authorList>
    </citation>
    <scope>NUCLEOTIDE SEQUENCE [LARGE SCALE GENOMIC DNA]</scope>
    <source>
        <strain evidence="13 14">DSM 44717</strain>
    </source>
</reference>
<dbReference type="Pfam" id="PF12710">
    <property type="entry name" value="HAD"/>
    <property type="match status" value="1"/>
</dbReference>
<evidence type="ECO:0000256" key="2">
    <source>
        <dbReference type="ARBA" id="ARBA00005135"/>
    </source>
</evidence>
<keyword evidence="14" id="KW-1185">Reference proteome</keyword>
<dbReference type="GO" id="GO:0006564">
    <property type="term" value="P:L-serine biosynthetic process"/>
    <property type="evidence" value="ECO:0007669"/>
    <property type="project" value="UniProtKB-KW"/>
</dbReference>
<feature type="chain" id="PRO_5016367619" description="phosphoserine phosphatase" evidence="12">
    <location>
        <begin position="24"/>
        <end position="420"/>
    </location>
</feature>
<dbReference type="GO" id="GO:0005737">
    <property type="term" value="C:cytoplasm"/>
    <property type="evidence" value="ECO:0007669"/>
    <property type="project" value="TreeGrafter"/>
</dbReference>
<dbReference type="EMBL" id="QGTL01000002">
    <property type="protein sequence ID" value="PWV79622.1"/>
    <property type="molecule type" value="Genomic_DNA"/>
</dbReference>
<dbReference type="InterPro" id="IPR036412">
    <property type="entry name" value="HAD-like_sf"/>
</dbReference>
<proteinExistence type="inferred from homology"/>
<evidence type="ECO:0000256" key="10">
    <source>
        <dbReference type="ARBA" id="ARBA00048138"/>
    </source>
</evidence>
<keyword evidence="7 13" id="KW-0378">Hydrolase</keyword>
<gene>
    <name evidence="13" type="ORF">DFR69_102687</name>
</gene>
<keyword evidence="9" id="KW-0718">Serine biosynthesis</keyword>
<dbReference type="PROSITE" id="PS51257">
    <property type="entry name" value="PROKAR_LIPOPROTEIN"/>
    <property type="match status" value="1"/>
</dbReference>
<keyword evidence="8" id="KW-0460">Magnesium</keyword>
<accession>A0A317NXC0</accession>
<evidence type="ECO:0000256" key="1">
    <source>
        <dbReference type="ARBA" id="ARBA00001946"/>
    </source>
</evidence>
<evidence type="ECO:0000256" key="8">
    <source>
        <dbReference type="ARBA" id="ARBA00022842"/>
    </source>
</evidence>
<evidence type="ECO:0000256" key="11">
    <source>
        <dbReference type="ARBA" id="ARBA00048523"/>
    </source>
</evidence>
<evidence type="ECO:0000256" key="7">
    <source>
        <dbReference type="ARBA" id="ARBA00022801"/>
    </source>
</evidence>
<evidence type="ECO:0000256" key="6">
    <source>
        <dbReference type="ARBA" id="ARBA00022723"/>
    </source>
</evidence>
<feature type="signal peptide" evidence="12">
    <location>
        <begin position="1"/>
        <end position="23"/>
    </location>
</feature>
<evidence type="ECO:0000256" key="5">
    <source>
        <dbReference type="ARBA" id="ARBA00022605"/>
    </source>
</evidence>
<evidence type="ECO:0000313" key="14">
    <source>
        <dbReference type="Proteomes" id="UP000246410"/>
    </source>
</evidence>
<dbReference type="Proteomes" id="UP000246410">
    <property type="component" value="Unassembled WGS sequence"/>
</dbReference>
<dbReference type="RefSeq" id="WP_110036711.1">
    <property type="nucleotide sequence ID" value="NZ_QGTL01000002.1"/>
</dbReference>
<dbReference type="GO" id="GO:0036424">
    <property type="term" value="F:L-phosphoserine phosphatase activity"/>
    <property type="evidence" value="ECO:0007669"/>
    <property type="project" value="TreeGrafter"/>
</dbReference>
<dbReference type="InterPro" id="IPR050582">
    <property type="entry name" value="HAD-like_SerB"/>
</dbReference>
<dbReference type="SUPFAM" id="SSF56784">
    <property type="entry name" value="HAD-like"/>
    <property type="match status" value="1"/>
</dbReference>
<evidence type="ECO:0000313" key="13">
    <source>
        <dbReference type="EMBL" id="PWV79622.1"/>
    </source>
</evidence>
<evidence type="ECO:0000256" key="3">
    <source>
        <dbReference type="ARBA" id="ARBA00009184"/>
    </source>
</evidence>
<sequence>MKKISALAAVAMTAALMTSTACGTGEPGAASESCSTLDASQVWYGDNRDRLARFIEETGRCGAADSGAAPLALFDWDNTIVKNDIGVATFYWMLANDKVLQPQGRDWTTVGAHLTREAADALAAACGAAEPNTPLPTSTDADCADELVAVADSGKTTAGKAAFTGYDHRRTEPGYAFVVQLMRGHTEARITEYARAARAQNLAAAEGTEQTIGSTKVDGWVRYYPQMTDLVRVLRDNGFDVRIISASAEPVVRVWAEELDITGDRVMGVPQLSDNGVYTGHLPGCGDAGTDQVITYIDGKRCRINEQVFGVRGAAAFQQLPADRRAAFAAGDSDTDVVFLGDATGLRLVINRNKTELMCNAYGSGDGTWVVNPMFLDPKPRRSDPYPCATAGFITPAGTGAPLRRPDGSVVPDQQDLVFG</sequence>
<dbReference type="AlphaFoldDB" id="A0A317NXC0"/>
<comment type="similarity">
    <text evidence="3">Belongs to the HAD-like hydrolase superfamily. SerB family.</text>
</comment>
<dbReference type="EC" id="3.1.3.3" evidence="4"/>